<sequence length="279" mass="32366">MAEQSDGLFEHDCERRVRTLFISDTHLGCRYSRPDALYHFLGQYRPDQLFLVGDVVDGWKLSRRWHWQPIYNRILDRLREMMGCGTQITYLPGNHDALFRNPLHRRLLTDHCKDLVISDEVVFKAADGRRFLVTHGDRFDWFETNAVWLSKLLMRTYDPLLGISRWRHRFGGSPSGNPYAICNRLKRQTKSIAKFVSAFQQQLITHAERVGCDGIICGHLHSPTIAQSDSVIYCNTGDWVENCTGLIERFDGTLELHSHYQDLPLQTLPPRKQCHLSIA</sequence>
<evidence type="ECO:0000256" key="4">
    <source>
        <dbReference type="ARBA" id="ARBA00023136"/>
    </source>
</evidence>
<dbReference type="Gene3D" id="3.60.21.10">
    <property type="match status" value="1"/>
</dbReference>
<keyword evidence="2" id="KW-0997">Cell inner membrane</keyword>
<evidence type="ECO:0000256" key="5">
    <source>
        <dbReference type="ARBA" id="ARBA00023211"/>
    </source>
</evidence>
<accession>A0ABY1QCX5</accession>
<reference evidence="7 8" key="1">
    <citation type="submission" date="2017-05" db="EMBL/GenBank/DDBJ databases">
        <authorList>
            <person name="Varghese N."/>
            <person name="Submissions S."/>
        </authorList>
    </citation>
    <scope>NUCLEOTIDE SEQUENCE [LARGE SCALE GENOMIC DNA]</scope>
    <source>
        <strain evidence="7 8">DSM 25457</strain>
    </source>
</reference>
<dbReference type="EMBL" id="FXUG01000009">
    <property type="protein sequence ID" value="SMP65690.1"/>
    <property type="molecule type" value="Genomic_DNA"/>
</dbReference>
<dbReference type="PANTHER" id="PTHR34990">
    <property type="entry name" value="UDP-2,3-DIACYLGLUCOSAMINE HYDROLASE-RELATED"/>
    <property type="match status" value="1"/>
</dbReference>
<dbReference type="InterPro" id="IPR029052">
    <property type="entry name" value="Metallo-depent_PP-like"/>
</dbReference>
<keyword evidence="5" id="KW-0464">Manganese</keyword>
<keyword evidence="8" id="KW-1185">Reference proteome</keyword>
<comment type="caution">
    <text evidence="7">The sequence shown here is derived from an EMBL/GenBank/DDBJ whole genome shotgun (WGS) entry which is preliminary data.</text>
</comment>
<dbReference type="InterPro" id="IPR004843">
    <property type="entry name" value="Calcineurin-like_PHP"/>
</dbReference>
<feature type="domain" description="Calcineurin-like phosphoesterase" evidence="6">
    <location>
        <begin position="18"/>
        <end position="223"/>
    </location>
</feature>
<dbReference type="PANTHER" id="PTHR34990:SF2">
    <property type="entry name" value="BLL8164 PROTEIN"/>
    <property type="match status" value="1"/>
</dbReference>
<evidence type="ECO:0000259" key="6">
    <source>
        <dbReference type="Pfam" id="PF00149"/>
    </source>
</evidence>
<name>A0ABY1QCX5_9BACT</name>
<keyword evidence="1" id="KW-1003">Cell membrane</keyword>
<organism evidence="7 8">
    <name type="scientific">Neorhodopirellula lusitana</name>
    <dbReference type="NCBI Taxonomy" id="445327"/>
    <lineage>
        <taxon>Bacteria</taxon>
        <taxon>Pseudomonadati</taxon>
        <taxon>Planctomycetota</taxon>
        <taxon>Planctomycetia</taxon>
        <taxon>Pirellulales</taxon>
        <taxon>Pirellulaceae</taxon>
        <taxon>Neorhodopirellula</taxon>
    </lineage>
</organism>
<protein>
    <submittedName>
        <fullName evidence="7">UDP-2,3-diacylglucosamine pyrophosphatase LpxH</fullName>
    </submittedName>
</protein>
<keyword evidence="3" id="KW-0479">Metal-binding</keyword>
<evidence type="ECO:0000313" key="7">
    <source>
        <dbReference type="EMBL" id="SMP65690.1"/>
    </source>
</evidence>
<gene>
    <name evidence="7" type="ORF">SAMN06265222_109123</name>
</gene>
<evidence type="ECO:0000256" key="2">
    <source>
        <dbReference type="ARBA" id="ARBA00022519"/>
    </source>
</evidence>
<dbReference type="Pfam" id="PF00149">
    <property type="entry name" value="Metallophos"/>
    <property type="match status" value="1"/>
</dbReference>
<dbReference type="SUPFAM" id="SSF56300">
    <property type="entry name" value="Metallo-dependent phosphatases"/>
    <property type="match status" value="1"/>
</dbReference>
<dbReference type="Proteomes" id="UP001158067">
    <property type="component" value="Unassembled WGS sequence"/>
</dbReference>
<dbReference type="RefSeq" id="WP_283433704.1">
    <property type="nucleotide sequence ID" value="NZ_FXUG01000009.1"/>
</dbReference>
<evidence type="ECO:0000313" key="8">
    <source>
        <dbReference type="Proteomes" id="UP001158067"/>
    </source>
</evidence>
<proteinExistence type="predicted"/>
<dbReference type="CDD" id="cd07398">
    <property type="entry name" value="MPP_YbbF-LpxH"/>
    <property type="match status" value="1"/>
</dbReference>
<evidence type="ECO:0000256" key="1">
    <source>
        <dbReference type="ARBA" id="ARBA00022475"/>
    </source>
</evidence>
<evidence type="ECO:0000256" key="3">
    <source>
        <dbReference type="ARBA" id="ARBA00022723"/>
    </source>
</evidence>
<keyword evidence="4" id="KW-0472">Membrane</keyword>
<dbReference type="InterPro" id="IPR043461">
    <property type="entry name" value="LpxH-like"/>
</dbReference>